<evidence type="ECO:0000313" key="3">
    <source>
        <dbReference type="Proteomes" id="UP000299211"/>
    </source>
</evidence>
<dbReference type="AlphaFoldDB" id="A0A4D4M7S7"/>
<sequence length="257" mass="28745">MDILQRLFGPGQLPPTKDGYQAPPGALATGWQCHDPDCGEAGYFPAPRASIPRRCGVCGSGTYPRHAWPWQHGERRAELDALQRRAQRDGDTHLALPVHFHLLSWTFEEHLMNGDRGAALAVLGDADGQLRTTMKEKRHFTEGSHRTMFVLSALRSGDPDLALRVLEPWAALARAQGPGYGTDVESDNASRTNYRGLVSSCFAWLEDGRTAPQSHPAYDTVVGWALDTARAARVRDWLTVDQEERLNRLDPYWRHVR</sequence>
<evidence type="ECO:0000313" key="4">
    <source>
        <dbReference type="Proteomes" id="UP000302139"/>
    </source>
</evidence>
<proteinExistence type="predicted"/>
<name>A0A4D4M7S7_STRAX</name>
<gene>
    <name evidence="1" type="ORF">SAV14893_072610</name>
    <name evidence="2" type="ORF">SAV31267_012950</name>
</gene>
<evidence type="ECO:0000313" key="2">
    <source>
        <dbReference type="EMBL" id="GDY71810.1"/>
    </source>
</evidence>
<dbReference type="EMBL" id="BJHX01000001">
    <property type="protein sequence ID" value="GDY67868.1"/>
    <property type="molecule type" value="Genomic_DNA"/>
</dbReference>
<organism evidence="1 4">
    <name type="scientific">Streptomyces avermitilis</name>
    <dbReference type="NCBI Taxonomy" id="33903"/>
    <lineage>
        <taxon>Bacteria</taxon>
        <taxon>Bacillati</taxon>
        <taxon>Actinomycetota</taxon>
        <taxon>Actinomycetes</taxon>
        <taxon>Kitasatosporales</taxon>
        <taxon>Streptomycetaceae</taxon>
        <taxon>Streptomyces</taxon>
    </lineage>
</organism>
<dbReference type="Proteomes" id="UP000302139">
    <property type="component" value="Unassembled WGS sequence"/>
</dbReference>
<protein>
    <submittedName>
        <fullName evidence="1">Uncharacterized protein</fullName>
    </submittedName>
</protein>
<comment type="caution">
    <text evidence="1">The sequence shown here is derived from an EMBL/GenBank/DDBJ whole genome shotgun (WGS) entry which is preliminary data.</text>
</comment>
<evidence type="ECO:0000313" key="1">
    <source>
        <dbReference type="EMBL" id="GDY67868.1"/>
    </source>
</evidence>
<reference evidence="1 4" key="2">
    <citation type="submission" date="2019-04" db="EMBL/GenBank/DDBJ databases">
        <title>Draft genome sequences of Streptomyces avermitilis NBRC 14893.</title>
        <authorList>
            <person name="Komaki H."/>
            <person name="Tamura T."/>
            <person name="Hosoyama A."/>
        </authorList>
    </citation>
    <scope>NUCLEOTIDE SEQUENCE [LARGE SCALE GENOMIC DNA]</scope>
    <source>
        <strain evidence="1 4">NBRC 14893</strain>
    </source>
</reference>
<dbReference type="EMBL" id="BJHY01000001">
    <property type="protein sequence ID" value="GDY71810.1"/>
    <property type="molecule type" value="Genomic_DNA"/>
</dbReference>
<reference evidence="2 3" key="1">
    <citation type="submission" date="2019-04" db="EMBL/GenBank/DDBJ databases">
        <title>Draft genome sequences of Streptomyces avermitilis ATCC 31267.</title>
        <authorList>
            <person name="Komaki H."/>
            <person name="Tamura T."/>
            <person name="Hosoyama A."/>
        </authorList>
    </citation>
    <scope>NUCLEOTIDE SEQUENCE [LARGE SCALE GENOMIC DNA]</scope>
    <source>
        <strain evidence="2 3">ATCC 31267</strain>
    </source>
</reference>
<accession>A0A4D4M7S7</accession>
<dbReference type="Proteomes" id="UP000299211">
    <property type="component" value="Unassembled WGS sequence"/>
</dbReference>
<dbReference type="RefSeq" id="WP_037649312.1">
    <property type="nucleotide sequence ID" value="NZ_BAABTN010000098.1"/>
</dbReference>